<accession>A0AAP0F4L0</accession>
<dbReference type="SUPFAM" id="SSF53590">
    <property type="entry name" value="Nucleoside hydrolase"/>
    <property type="match status" value="1"/>
</dbReference>
<keyword evidence="2" id="KW-1185">Reference proteome</keyword>
<comment type="caution">
    <text evidence="1">The sequence shown here is derived from an EMBL/GenBank/DDBJ whole genome shotgun (WGS) entry which is preliminary data.</text>
</comment>
<dbReference type="PANTHER" id="PTHR46692:SF1">
    <property type="entry name" value="NUCLEOSIDE HYDROLASE 3-RELATED"/>
    <property type="match status" value="1"/>
</dbReference>
<gene>
    <name evidence="1" type="ORF">Scep_021435</name>
</gene>
<organism evidence="1 2">
    <name type="scientific">Stephania cephalantha</name>
    <dbReference type="NCBI Taxonomy" id="152367"/>
    <lineage>
        <taxon>Eukaryota</taxon>
        <taxon>Viridiplantae</taxon>
        <taxon>Streptophyta</taxon>
        <taxon>Embryophyta</taxon>
        <taxon>Tracheophyta</taxon>
        <taxon>Spermatophyta</taxon>
        <taxon>Magnoliopsida</taxon>
        <taxon>Ranunculales</taxon>
        <taxon>Menispermaceae</taxon>
        <taxon>Menispermoideae</taxon>
        <taxon>Cissampelideae</taxon>
        <taxon>Stephania</taxon>
    </lineage>
</organism>
<dbReference type="AlphaFoldDB" id="A0AAP0F4L0"/>
<dbReference type="Proteomes" id="UP001419268">
    <property type="component" value="Unassembled WGS sequence"/>
</dbReference>
<dbReference type="EMBL" id="JBBNAG010000009">
    <property type="protein sequence ID" value="KAK9104591.1"/>
    <property type="molecule type" value="Genomic_DNA"/>
</dbReference>
<evidence type="ECO:0000313" key="2">
    <source>
        <dbReference type="Proteomes" id="UP001419268"/>
    </source>
</evidence>
<sequence length="495" mass="54392">MFSPSLTALGPTPSALPSPAAIGASEALSRRRTPTLAVAELVKFNLRKSGVHKWSCSKGLLDPFCFVPNGKGKCRSVFVVGGHISHGNSDKGNVFTIPSNKYAEFNMFLDPLAAKIMIELQCNGMNCGKGSFRPNIPDKPVMCFDVVLSLELHDVPNPLIHSKLDKGLNDIANRLIVILAVGDTKSADGELVNVAKLDMFVDKLPGMPKIYGFEMKNGVHVSKSLEIGMFMKRWLGPLPSLRVDVVSAGGGAALPSLPVQPPPLVATVRCRVGNQGFRKTSDRASTSTQGYVTKYFKNNILFREFFLGKAFQVAGKGVCIIFMSVILSFQALDGAFNVFCNENVDTINLSEFLTYIALVGILNNIQQSKAIKKGNQVREEVRLQTTAIYREDNMELLYVLHGQEGGITHIHVVAVQFSRDGNYLYTGSRRVGFVDKLQRRRQELTQTTPDQPVDDEAVYYKVAGDCPKGCVYDLVSLWRKKRRYVDPDASTSCAS</sequence>
<reference evidence="1 2" key="1">
    <citation type="submission" date="2024-01" db="EMBL/GenBank/DDBJ databases">
        <title>Genome assemblies of Stephania.</title>
        <authorList>
            <person name="Yang L."/>
        </authorList>
    </citation>
    <scope>NUCLEOTIDE SEQUENCE [LARGE SCALE GENOMIC DNA]</scope>
    <source>
        <strain evidence="1">JXDWG</strain>
        <tissue evidence="1">Leaf</tissue>
    </source>
</reference>
<dbReference type="GO" id="GO:0016799">
    <property type="term" value="F:hydrolase activity, hydrolyzing N-glycosyl compounds"/>
    <property type="evidence" value="ECO:0007669"/>
    <property type="project" value="InterPro"/>
</dbReference>
<proteinExistence type="predicted"/>
<dbReference type="PANTHER" id="PTHR46692">
    <property type="entry name" value="INOSINE-URIDINE PREFERRING NUCLEOSIDE HYDROLASE FAMILY PROTEIN"/>
    <property type="match status" value="1"/>
</dbReference>
<dbReference type="Gene3D" id="3.90.245.10">
    <property type="entry name" value="Ribonucleoside hydrolase-like"/>
    <property type="match status" value="1"/>
</dbReference>
<evidence type="ECO:0000313" key="1">
    <source>
        <dbReference type="EMBL" id="KAK9104591.1"/>
    </source>
</evidence>
<name>A0AAP0F4L0_9MAGN</name>
<dbReference type="InterPro" id="IPR036452">
    <property type="entry name" value="Ribo_hydro-like"/>
</dbReference>
<protein>
    <submittedName>
        <fullName evidence="1">Uncharacterized protein</fullName>
    </submittedName>
</protein>